<proteinExistence type="predicted"/>
<comment type="caution">
    <text evidence="1">The sequence shown here is derived from an EMBL/GenBank/DDBJ whole genome shotgun (WGS) entry which is preliminary data.</text>
</comment>
<keyword evidence="2" id="KW-1185">Reference proteome</keyword>
<reference evidence="2" key="1">
    <citation type="journal article" date="2022" name="Mol. Ecol. Resour.">
        <title>The genomes of chicory, endive, great burdock and yacon provide insights into Asteraceae palaeo-polyploidization history and plant inulin production.</title>
        <authorList>
            <person name="Fan W."/>
            <person name="Wang S."/>
            <person name="Wang H."/>
            <person name="Wang A."/>
            <person name="Jiang F."/>
            <person name="Liu H."/>
            <person name="Zhao H."/>
            <person name="Xu D."/>
            <person name="Zhang Y."/>
        </authorList>
    </citation>
    <scope>NUCLEOTIDE SEQUENCE [LARGE SCALE GENOMIC DNA]</scope>
    <source>
        <strain evidence="2">cv. Punajuju</strain>
    </source>
</reference>
<name>A0ACB9AI86_CICIN</name>
<protein>
    <submittedName>
        <fullName evidence="1">Uncharacterized protein</fullName>
    </submittedName>
</protein>
<reference evidence="1 2" key="2">
    <citation type="journal article" date="2022" name="Mol. Ecol. Resour.">
        <title>The genomes of chicory, endive, great burdock and yacon provide insights into Asteraceae paleo-polyploidization history and plant inulin production.</title>
        <authorList>
            <person name="Fan W."/>
            <person name="Wang S."/>
            <person name="Wang H."/>
            <person name="Wang A."/>
            <person name="Jiang F."/>
            <person name="Liu H."/>
            <person name="Zhao H."/>
            <person name="Xu D."/>
            <person name="Zhang Y."/>
        </authorList>
    </citation>
    <scope>NUCLEOTIDE SEQUENCE [LARGE SCALE GENOMIC DNA]</scope>
    <source>
        <strain evidence="2">cv. Punajuju</strain>
        <tissue evidence="1">Leaves</tissue>
    </source>
</reference>
<accession>A0ACB9AI86</accession>
<evidence type="ECO:0000313" key="1">
    <source>
        <dbReference type="EMBL" id="KAI3709068.1"/>
    </source>
</evidence>
<evidence type="ECO:0000313" key="2">
    <source>
        <dbReference type="Proteomes" id="UP001055811"/>
    </source>
</evidence>
<organism evidence="1 2">
    <name type="scientific">Cichorium intybus</name>
    <name type="common">Chicory</name>
    <dbReference type="NCBI Taxonomy" id="13427"/>
    <lineage>
        <taxon>Eukaryota</taxon>
        <taxon>Viridiplantae</taxon>
        <taxon>Streptophyta</taxon>
        <taxon>Embryophyta</taxon>
        <taxon>Tracheophyta</taxon>
        <taxon>Spermatophyta</taxon>
        <taxon>Magnoliopsida</taxon>
        <taxon>eudicotyledons</taxon>
        <taxon>Gunneridae</taxon>
        <taxon>Pentapetalae</taxon>
        <taxon>asterids</taxon>
        <taxon>campanulids</taxon>
        <taxon>Asterales</taxon>
        <taxon>Asteraceae</taxon>
        <taxon>Cichorioideae</taxon>
        <taxon>Cichorieae</taxon>
        <taxon>Cichoriinae</taxon>
        <taxon>Cichorium</taxon>
    </lineage>
</organism>
<dbReference type="Proteomes" id="UP001055811">
    <property type="component" value="Linkage Group LG07"/>
</dbReference>
<sequence>MEKVRNIRISTHIDSGKTTLTEWVLFYMGRIHEIHEARGKDDVGAKTNSMELEREKGTTIQSATTYCTWKDYQVNIIDTPGHVDFTVEVARALWVLHGHAEMDENLYVRDDPICNQRLEECDNGSSKQRKNSTENHLVNNKLSNHGSIGTDVKSNEYAQILPRKVASCRRDLEDKELEANGYSWQRTRSRKHEEEEEEENVGNGFVSVKSKKEKDDKSMCGNGKRSSSLCVGKMKDESERRRKTLGDMTNIQPGKWKCPRKSKPDTGPPLKQLRLGQWFHLQ</sequence>
<gene>
    <name evidence="1" type="ORF">L2E82_38803</name>
</gene>
<dbReference type="EMBL" id="CM042015">
    <property type="protein sequence ID" value="KAI3709068.1"/>
    <property type="molecule type" value="Genomic_DNA"/>
</dbReference>